<dbReference type="Proteomes" id="UP001060150">
    <property type="component" value="Chromosome"/>
</dbReference>
<evidence type="ECO:0000256" key="2">
    <source>
        <dbReference type="SAM" id="SignalP"/>
    </source>
</evidence>
<feature type="compositionally biased region" description="Basic and acidic residues" evidence="1">
    <location>
        <begin position="206"/>
        <end position="218"/>
    </location>
</feature>
<evidence type="ECO:0000313" key="6">
    <source>
        <dbReference type="Proteomes" id="UP001060150"/>
    </source>
</evidence>
<dbReference type="Pfam" id="PF20773">
    <property type="entry name" value="InhA-like_MAM"/>
    <property type="match status" value="1"/>
</dbReference>
<sequence>MSRTSRGWCVASAVLAALVLAAAPAAPAAPRAGAPAPPAPAPAPPATAPAPPATAPAPPAGPLPAGWPPAATPAPPPPAPPARPSAAPAPPPAAAPVPARGPGDGHVIDGPYSAVTRLHRQAALEQVLTGRATAERRGASRVVRLGDGKYAELGRERTDRILTVLVEFGDEVDDTTLYDPDGPRGPKPPVVKYGGTPGPRHNGIPRPDRTRDNSTDWRPDYDRAHYQRLYFGEGPGTESLRTYYEKVSSGRYSVEGEVSDWVRVPYNEARYGSNYCGAHNCPNVEDLVRDAVAAWVAGLRRDGWTEERIAAHVATFDVWDRTDHDGDGDFDEPDGYVDHFQLVHAGEDGSAGGGAQGGDALWAHRGYAYGHDDGETGPERFRAGGVRVGDTDVWVGDYTMQPENGGLGVFAHEYAHDLGLPDLYDTNNVPGAENSVGFWSLMASGSWLGTGGDAIGDLPGDMTAWDRLQLGWLTYEKAAAATPSLHHLGVSAHGAGRPQALVVELPRRTVTTPVVRPAAGARQWWSGQGDNLSQTLTRTLDLRGGTRASLELDGWWDIEKGYDFLYAQVSVDGGAAWRTLDGTADGEALPRDGGGRPALTGASRTHRRLVYPLDAYAGREVALRFRYRTDGGVAGRGFTADGITVRVDGEAVLTDGAEDAPGGDGTGGDGTGGDGTGGDGTGADGSGGVGGGDGSGWQARGFTRVGASVTGAYPRFYLVENRQYAGFGRTLEAGPYHFGFAAPLERRVEHYAYRPGLLVWQWDTSQRDNNVSDHPGEGLLLPVDAHPEPMRWADGSPMPNQVTPYDAAFGPWPVPGFTLHKAGEPTRIPPHRGNRVFDDRTGVYWFDESPYASVRTVDTNTRIDVVAQSPSGSWMTVRVGPSTPSTG</sequence>
<dbReference type="PANTHER" id="PTHR41775:SF1">
    <property type="entry name" value="PEPTIDASE M6-LIKE DOMAIN-CONTAINING PROTEIN"/>
    <property type="match status" value="1"/>
</dbReference>
<dbReference type="InterPro" id="IPR008757">
    <property type="entry name" value="Peptidase_M6-like_domain"/>
</dbReference>
<feature type="region of interest" description="Disordered" evidence="1">
    <location>
        <begin position="175"/>
        <end position="218"/>
    </location>
</feature>
<name>A0ABY5N456_9ACTN</name>
<proteinExistence type="predicted"/>
<feature type="region of interest" description="Disordered" evidence="1">
    <location>
        <begin position="654"/>
        <end position="695"/>
    </location>
</feature>
<protein>
    <submittedName>
        <fullName evidence="5">Immune inhibitor A</fullName>
    </submittedName>
</protein>
<keyword evidence="2" id="KW-0732">Signal</keyword>
<evidence type="ECO:0000256" key="1">
    <source>
        <dbReference type="SAM" id="MobiDB-lite"/>
    </source>
</evidence>
<dbReference type="EMBL" id="CP102332">
    <property type="protein sequence ID" value="UUS31287.1"/>
    <property type="molecule type" value="Genomic_DNA"/>
</dbReference>
<feature type="domain" description="Peptidase M6-like" evidence="3">
    <location>
        <begin position="149"/>
        <end position="472"/>
    </location>
</feature>
<feature type="region of interest" description="Disordered" evidence="1">
    <location>
        <begin position="28"/>
        <end position="109"/>
    </location>
</feature>
<evidence type="ECO:0000259" key="4">
    <source>
        <dbReference type="Pfam" id="PF20774"/>
    </source>
</evidence>
<organism evidence="5 6">
    <name type="scientific">Streptomyces changanensis</name>
    <dbReference type="NCBI Taxonomy" id="2964669"/>
    <lineage>
        <taxon>Bacteria</taxon>
        <taxon>Bacillati</taxon>
        <taxon>Actinomycetota</taxon>
        <taxon>Actinomycetes</taxon>
        <taxon>Kitasatosporales</taxon>
        <taxon>Streptomycetaceae</taxon>
        <taxon>Streptomyces</taxon>
    </lineage>
</organism>
<gene>
    <name evidence="5" type="ORF">NRO40_10870</name>
</gene>
<reference evidence="5" key="1">
    <citation type="submission" date="2022-08" db="EMBL/GenBank/DDBJ databases">
        <title>Streptomyces changanensis sp. nov., an actinomycete isolated from soil.</title>
        <authorList>
            <person name="Wu H."/>
            <person name="Han L."/>
        </authorList>
    </citation>
    <scope>NUCLEOTIDE SEQUENCE</scope>
    <source>
        <strain evidence="5">HL-66</strain>
    </source>
</reference>
<dbReference type="RefSeq" id="WP_257375391.1">
    <property type="nucleotide sequence ID" value="NZ_CP102332.1"/>
</dbReference>
<feature type="compositionally biased region" description="Pro residues" evidence="1">
    <location>
        <begin position="35"/>
        <end position="95"/>
    </location>
</feature>
<keyword evidence="6" id="KW-1185">Reference proteome</keyword>
<dbReference type="InterPro" id="IPR048665">
    <property type="entry name" value="InhA-like_VEG"/>
</dbReference>
<dbReference type="NCBIfam" id="TIGR03296">
    <property type="entry name" value="M6dom_TIGR03296"/>
    <property type="match status" value="1"/>
</dbReference>
<dbReference type="PANTHER" id="PTHR41775">
    <property type="entry name" value="SECRETED PROTEIN-RELATED"/>
    <property type="match status" value="1"/>
</dbReference>
<evidence type="ECO:0000313" key="5">
    <source>
        <dbReference type="EMBL" id="UUS31287.1"/>
    </source>
</evidence>
<evidence type="ECO:0000259" key="3">
    <source>
        <dbReference type="Pfam" id="PF05547"/>
    </source>
</evidence>
<dbReference type="PRINTS" id="PR01217">
    <property type="entry name" value="PRICHEXTENSN"/>
</dbReference>
<feature type="signal peptide" evidence="2">
    <location>
        <begin position="1"/>
        <end position="28"/>
    </location>
</feature>
<feature type="domain" description="Immune inhibitor A-like metallopeptidase VEG" evidence="4">
    <location>
        <begin position="713"/>
        <end position="875"/>
    </location>
</feature>
<dbReference type="Pfam" id="PF20774">
    <property type="entry name" value="InhA-like_VEG"/>
    <property type="match status" value="1"/>
</dbReference>
<accession>A0ABY5N456</accession>
<dbReference type="SUPFAM" id="SSF55486">
    <property type="entry name" value="Metalloproteases ('zincins'), catalytic domain"/>
    <property type="match status" value="1"/>
</dbReference>
<feature type="chain" id="PRO_5047272832" evidence="2">
    <location>
        <begin position="29"/>
        <end position="887"/>
    </location>
</feature>
<feature type="compositionally biased region" description="Gly residues" evidence="1">
    <location>
        <begin position="662"/>
        <end position="695"/>
    </location>
</feature>
<dbReference type="Pfam" id="PF05547">
    <property type="entry name" value="Peptidase_M6"/>
    <property type="match status" value="1"/>
</dbReference>